<feature type="transmembrane region" description="Helical" evidence="2">
    <location>
        <begin position="169"/>
        <end position="188"/>
    </location>
</feature>
<protein>
    <submittedName>
        <fullName evidence="3">Uncharacterized protein</fullName>
    </submittedName>
</protein>
<evidence type="ECO:0000256" key="1">
    <source>
        <dbReference type="SAM" id="MobiDB-lite"/>
    </source>
</evidence>
<feature type="transmembrane region" description="Helical" evidence="2">
    <location>
        <begin position="136"/>
        <end position="157"/>
    </location>
</feature>
<keyword evidence="2" id="KW-0812">Transmembrane</keyword>
<proteinExistence type="predicted"/>
<name>A0A6C0CKQ0_9ZZZZ</name>
<evidence type="ECO:0000256" key="2">
    <source>
        <dbReference type="SAM" id="Phobius"/>
    </source>
</evidence>
<feature type="compositionally biased region" description="Low complexity" evidence="1">
    <location>
        <begin position="1"/>
        <end position="26"/>
    </location>
</feature>
<feature type="region of interest" description="Disordered" evidence="1">
    <location>
        <begin position="1"/>
        <end position="37"/>
    </location>
</feature>
<feature type="transmembrane region" description="Helical" evidence="2">
    <location>
        <begin position="90"/>
        <end position="115"/>
    </location>
</feature>
<feature type="transmembrane region" description="Helical" evidence="2">
    <location>
        <begin position="59"/>
        <end position="78"/>
    </location>
</feature>
<sequence>MTNLTSSSGSSSGSSSDNSSEASYESTQHTSTTSVVYEIPVRETVPPPPKPKKKTDKSVLWYIPMIGLFLVYIFMVISPPILLRDNLPIYIIYSVLEVVKYIIMVWWCCILGYYYDDQGFLIYDYRQYYHKIGMKYLCFLYLHLFISSGLVVYNYIVAEANQKWEILNTISLIFVFIVTSIHTIYAFIIKDTKQDTTQV</sequence>
<evidence type="ECO:0000313" key="3">
    <source>
        <dbReference type="EMBL" id="QHT04873.1"/>
    </source>
</evidence>
<dbReference type="EMBL" id="MN739440">
    <property type="protein sequence ID" value="QHT04873.1"/>
    <property type="molecule type" value="Genomic_DNA"/>
</dbReference>
<reference evidence="3" key="1">
    <citation type="journal article" date="2020" name="Nature">
        <title>Giant virus diversity and host interactions through global metagenomics.</title>
        <authorList>
            <person name="Schulz F."/>
            <person name="Roux S."/>
            <person name="Paez-Espino D."/>
            <person name="Jungbluth S."/>
            <person name="Walsh D.A."/>
            <person name="Denef V.J."/>
            <person name="McMahon K.D."/>
            <person name="Konstantinidis K.T."/>
            <person name="Eloe-Fadrosh E.A."/>
            <person name="Kyrpides N.C."/>
            <person name="Woyke T."/>
        </authorList>
    </citation>
    <scope>NUCLEOTIDE SEQUENCE</scope>
    <source>
        <strain evidence="3">GVMAG-M-3300021343-4</strain>
    </source>
</reference>
<organism evidence="3">
    <name type="scientific">viral metagenome</name>
    <dbReference type="NCBI Taxonomy" id="1070528"/>
    <lineage>
        <taxon>unclassified sequences</taxon>
        <taxon>metagenomes</taxon>
        <taxon>organismal metagenomes</taxon>
    </lineage>
</organism>
<keyword evidence="2" id="KW-1133">Transmembrane helix</keyword>
<keyword evidence="2" id="KW-0472">Membrane</keyword>
<dbReference type="AlphaFoldDB" id="A0A6C0CKQ0"/>
<accession>A0A6C0CKQ0</accession>